<proteinExistence type="predicted"/>
<evidence type="ECO:0000313" key="2">
    <source>
        <dbReference type="Proteomes" id="UP001190700"/>
    </source>
</evidence>
<protein>
    <submittedName>
        <fullName evidence="1">Uncharacterized protein</fullName>
    </submittedName>
</protein>
<organism evidence="1 2">
    <name type="scientific">Cymbomonas tetramitiformis</name>
    <dbReference type="NCBI Taxonomy" id="36881"/>
    <lineage>
        <taxon>Eukaryota</taxon>
        <taxon>Viridiplantae</taxon>
        <taxon>Chlorophyta</taxon>
        <taxon>Pyramimonadophyceae</taxon>
        <taxon>Pyramimonadales</taxon>
        <taxon>Pyramimonadaceae</taxon>
        <taxon>Cymbomonas</taxon>
    </lineage>
</organism>
<accession>A0AAE0FV73</accession>
<sequence>LVPILDLYRCAESERDQWRSLDVQRCARHLNINNFLVLTGSCSHTAGSAEPAHFSTLELAPLMMTPVLMIASNVVTQWKVAM</sequence>
<feature type="non-terminal residue" evidence="1">
    <location>
        <position position="1"/>
    </location>
</feature>
<dbReference type="EMBL" id="LGRX02012941">
    <property type="protein sequence ID" value="KAK3266609.1"/>
    <property type="molecule type" value="Genomic_DNA"/>
</dbReference>
<gene>
    <name evidence="1" type="ORF">CYMTET_24776</name>
</gene>
<keyword evidence="2" id="KW-1185">Reference proteome</keyword>
<reference evidence="1 2" key="1">
    <citation type="journal article" date="2015" name="Genome Biol. Evol.">
        <title>Comparative Genomics of a Bacterivorous Green Alga Reveals Evolutionary Causalities and Consequences of Phago-Mixotrophic Mode of Nutrition.</title>
        <authorList>
            <person name="Burns J.A."/>
            <person name="Paasch A."/>
            <person name="Narechania A."/>
            <person name="Kim E."/>
        </authorList>
    </citation>
    <scope>NUCLEOTIDE SEQUENCE [LARGE SCALE GENOMIC DNA]</scope>
    <source>
        <strain evidence="1 2">PLY_AMNH</strain>
    </source>
</reference>
<name>A0AAE0FV73_9CHLO</name>
<comment type="caution">
    <text evidence="1">The sequence shown here is derived from an EMBL/GenBank/DDBJ whole genome shotgun (WGS) entry which is preliminary data.</text>
</comment>
<evidence type="ECO:0000313" key="1">
    <source>
        <dbReference type="EMBL" id="KAK3266609.1"/>
    </source>
</evidence>
<dbReference type="AlphaFoldDB" id="A0AAE0FV73"/>
<dbReference type="Proteomes" id="UP001190700">
    <property type="component" value="Unassembled WGS sequence"/>
</dbReference>